<sequence length="150" mass="16679">MSKKKKPQGFEISDEMDREERELLKDVPRVNIAAFFAPPIWGPANGLWVSILFYPLWVMADTAFVNAYVMRTPLAVTIGVAVFFLMVAITYGFATISQPFALHRALSLGVSKETYLKRQRIWAVVAVIIGIAALAVATYYNLALNPKIVG</sequence>
<dbReference type="HOGENOM" id="CLU_1739310_0_0_11"/>
<evidence type="ECO:0000256" key="1">
    <source>
        <dbReference type="SAM" id="Phobius"/>
    </source>
</evidence>
<dbReference type="eggNOG" id="ENOG5030NBQ">
    <property type="taxonomic scope" value="Bacteria"/>
</dbReference>
<dbReference type="RefSeq" id="WP_012798314.1">
    <property type="nucleotide sequence ID" value="NC_013165.1"/>
</dbReference>
<organism evidence="2 3">
    <name type="scientific">Slackia heliotrinireducens (strain ATCC 29202 / DSM 20476 / NCTC 11029 / RHS 1)</name>
    <name type="common">Peptococcus heliotrinreducens</name>
    <dbReference type="NCBI Taxonomy" id="471855"/>
    <lineage>
        <taxon>Bacteria</taxon>
        <taxon>Bacillati</taxon>
        <taxon>Actinomycetota</taxon>
        <taxon>Coriobacteriia</taxon>
        <taxon>Eggerthellales</taxon>
        <taxon>Eggerthellaceae</taxon>
        <taxon>Slackia</taxon>
    </lineage>
</organism>
<evidence type="ECO:0000313" key="3">
    <source>
        <dbReference type="Proteomes" id="UP000002026"/>
    </source>
</evidence>
<feature type="transmembrane region" description="Helical" evidence="1">
    <location>
        <begin position="121"/>
        <end position="140"/>
    </location>
</feature>
<name>C7N5M6_SLAHD</name>
<accession>C7N5M6</accession>
<protein>
    <recommendedName>
        <fullName evidence="4">Viscotoxin-A3</fullName>
    </recommendedName>
</protein>
<keyword evidence="1" id="KW-0812">Transmembrane</keyword>
<keyword evidence="1" id="KW-1133">Transmembrane helix</keyword>
<dbReference type="KEGG" id="shi:Shel_11790"/>
<keyword evidence="1" id="KW-0472">Membrane</keyword>
<dbReference type="EMBL" id="CP001684">
    <property type="protein sequence ID" value="ACV22211.1"/>
    <property type="molecule type" value="Genomic_DNA"/>
</dbReference>
<feature type="transmembrane region" description="Helical" evidence="1">
    <location>
        <begin position="74"/>
        <end position="94"/>
    </location>
</feature>
<reference evidence="2 3" key="1">
    <citation type="journal article" date="2009" name="Stand. Genomic Sci.">
        <title>Complete genome sequence of Slackia heliotrinireducens type strain (RHS 1).</title>
        <authorList>
            <person name="Pukall R."/>
            <person name="Lapidus A."/>
            <person name="Nolan M."/>
            <person name="Copeland A."/>
            <person name="Glavina Del Rio T."/>
            <person name="Lucas S."/>
            <person name="Chen F."/>
            <person name="Tice H."/>
            <person name="Cheng J.F."/>
            <person name="Chertkov O."/>
            <person name="Bruce D."/>
            <person name="Goodwin L."/>
            <person name="Kuske C."/>
            <person name="Brettin T."/>
            <person name="Detter J.C."/>
            <person name="Han C."/>
            <person name="Pitluck S."/>
            <person name="Pati A."/>
            <person name="Mavrommatis K."/>
            <person name="Ivanova N."/>
            <person name="Ovchinnikova G."/>
            <person name="Chen A."/>
            <person name="Palaniappan K."/>
            <person name="Schneider S."/>
            <person name="Rohde M."/>
            <person name="Chain P."/>
            <person name="D'haeseleer P."/>
            <person name="Goker M."/>
            <person name="Bristow J."/>
            <person name="Eisen J.A."/>
            <person name="Markowitz V."/>
            <person name="Kyrpides N.C."/>
            <person name="Klenk H.P."/>
            <person name="Hugenholtz P."/>
        </authorList>
    </citation>
    <scope>NUCLEOTIDE SEQUENCE [LARGE SCALE GENOMIC DNA]</scope>
    <source>
        <strain evidence="3">ATCC 29202 / DSM 20476 / NCTC 11029 / RHS 1</strain>
    </source>
</reference>
<evidence type="ECO:0000313" key="2">
    <source>
        <dbReference type="EMBL" id="ACV22211.1"/>
    </source>
</evidence>
<feature type="transmembrane region" description="Helical" evidence="1">
    <location>
        <begin position="30"/>
        <end position="54"/>
    </location>
</feature>
<evidence type="ECO:0008006" key="4">
    <source>
        <dbReference type="Google" id="ProtNLM"/>
    </source>
</evidence>
<proteinExistence type="predicted"/>
<dbReference type="Proteomes" id="UP000002026">
    <property type="component" value="Chromosome"/>
</dbReference>
<gene>
    <name evidence="2" type="ordered locus">Shel_11790</name>
</gene>
<dbReference type="AlphaFoldDB" id="C7N5M6"/>
<keyword evidence="3" id="KW-1185">Reference proteome</keyword>